<reference evidence="1" key="2">
    <citation type="journal article" date="2015" name="Fish Shellfish Immunol.">
        <title>Early steps in the European eel (Anguilla anguilla)-Vibrio vulnificus interaction in the gills: Role of the RtxA13 toxin.</title>
        <authorList>
            <person name="Callol A."/>
            <person name="Pajuelo D."/>
            <person name="Ebbesson L."/>
            <person name="Teles M."/>
            <person name="MacKenzie S."/>
            <person name="Amaro C."/>
        </authorList>
    </citation>
    <scope>NUCLEOTIDE SEQUENCE</scope>
</reference>
<dbReference type="AlphaFoldDB" id="A0A0E9SVM5"/>
<protein>
    <submittedName>
        <fullName evidence="1">Uncharacterized protein</fullName>
    </submittedName>
</protein>
<evidence type="ECO:0000313" key="1">
    <source>
        <dbReference type="EMBL" id="JAH44715.1"/>
    </source>
</evidence>
<sequence>MCIYDLFPRCLKTVVYCLFFGPVTKTRQSMLDVCTLGNKLSAFTRLTIIS</sequence>
<accession>A0A0E9SVM5</accession>
<organism evidence="1">
    <name type="scientific">Anguilla anguilla</name>
    <name type="common">European freshwater eel</name>
    <name type="synonym">Muraena anguilla</name>
    <dbReference type="NCBI Taxonomy" id="7936"/>
    <lineage>
        <taxon>Eukaryota</taxon>
        <taxon>Metazoa</taxon>
        <taxon>Chordata</taxon>
        <taxon>Craniata</taxon>
        <taxon>Vertebrata</taxon>
        <taxon>Euteleostomi</taxon>
        <taxon>Actinopterygii</taxon>
        <taxon>Neopterygii</taxon>
        <taxon>Teleostei</taxon>
        <taxon>Anguilliformes</taxon>
        <taxon>Anguillidae</taxon>
        <taxon>Anguilla</taxon>
    </lineage>
</organism>
<reference evidence="1" key="1">
    <citation type="submission" date="2014-11" db="EMBL/GenBank/DDBJ databases">
        <authorList>
            <person name="Amaro Gonzalez C."/>
        </authorList>
    </citation>
    <scope>NUCLEOTIDE SEQUENCE</scope>
</reference>
<name>A0A0E9SVM5_ANGAN</name>
<dbReference type="EMBL" id="GBXM01063862">
    <property type="protein sequence ID" value="JAH44715.1"/>
    <property type="molecule type" value="Transcribed_RNA"/>
</dbReference>
<proteinExistence type="predicted"/>